<comment type="catalytic activity">
    <reaction evidence="9">
        <text>N-terminal S-1,2-diacyl-sn-glyceryl-L-cysteinyl-[lipoprotein] + a glycerophospholipid = N-acyl-S-1,2-diacyl-sn-glyceryl-L-cysteinyl-[lipoprotein] + a 2-acyl-sn-glycero-3-phospholipid + H(+)</text>
        <dbReference type="Rhea" id="RHEA:48228"/>
        <dbReference type="Rhea" id="RHEA-COMP:14681"/>
        <dbReference type="Rhea" id="RHEA-COMP:14684"/>
        <dbReference type="ChEBI" id="CHEBI:15378"/>
        <dbReference type="ChEBI" id="CHEBI:136912"/>
        <dbReference type="ChEBI" id="CHEBI:140656"/>
        <dbReference type="ChEBI" id="CHEBI:140657"/>
        <dbReference type="ChEBI" id="CHEBI:140660"/>
        <dbReference type="EC" id="2.3.1.269"/>
    </reaction>
</comment>
<evidence type="ECO:0000256" key="4">
    <source>
        <dbReference type="ARBA" id="ARBA00022679"/>
    </source>
</evidence>
<evidence type="ECO:0000313" key="11">
    <source>
        <dbReference type="EMBL" id="KGK10598.1"/>
    </source>
</evidence>
<dbReference type="InterPro" id="IPR003010">
    <property type="entry name" value="C-N_Hydrolase"/>
</dbReference>
<keyword evidence="7 9" id="KW-0472">Membrane</keyword>
<feature type="transmembrane region" description="Helical" evidence="9">
    <location>
        <begin position="160"/>
        <end position="186"/>
    </location>
</feature>
<proteinExistence type="inferred from homology"/>
<dbReference type="EC" id="2.3.1.269" evidence="9"/>
<keyword evidence="11" id="KW-0449">Lipoprotein</keyword>
<dbReference type="InterPro" id="IPR036526">
    <property type="entry name" value="C-N_Hydrolase_sf"/>
</dbReference>
<sequence>MNNNLFHRLKRPIAAAFVGALTTLAFAPYQIWPLALLSPTLLLLLLHRQTPRQALGIGYAWGLGQFASGVSWVYVSISGFGGMPLAANLFLMGALIAYLALYSGLFAWCYQRFFAEATLVNLLLASPALWLITDWLRGWVMTGFPWLWLGYSQIDSPLASFAPIGGVELLTLLLLVSSGAFAYMLIHKRWSMALLPLVLFSTGFGLSSFDWVTPQADKTTKVVLIQGNVDQNLKWLPSQRWPTIMKYTDLSRENWDADIIVWPEAAIPALEVDLPSYLRNLDSAAKMNDSAIITGVVNQSEDGQFYNSILSVGVTAYGDYQFDLSKRYHKHHLLPFGEFVPFEQLLRPLAPFFNLPMSSFSRGTFVQPNIRANGFHLAPALCYEIIFNEQVRQNVTDETDFLLTLSNDAWFGHSIGPLQHMEIARMRALELGKPLIRSTNNGLTAVTDHKGKIVASIPQFETAVLRAELTPTLGQTPYQRFGTWPIYLWVAGALSLALLVNRRKV</sequence>
<evidence type="ECO:0000256" key="7">
    <source>
        <dbReference type="ARBA" id="ARBA00023136"/>
    </source>
</evidence>
<dbReference type="Pfam" id="PF00795">
    <property type="entry name" value="CN_hydrolase"/>
    <property type="match status" value="1"/>
</dbReference>
<dbReference type="SUPFAM" id="SSF56317">
    <property type="entry name" value="Carbon-nitrogen hydrolase"/>
    <property type="match status" value="1"/>
</dbReference>
<name>A0A099LQV5_9VIBR</name>
<feature type="transmembrane region" description="Helical" evidence="9">
    <location>
        <begin position="122"/>
        <end position="140"/>
    </location>
</feature>
<feature type="transmembrane region" description="Helical" evidence="9">
    <location>
        <begin position="12"/>
        <end position="45"/>
    </location>
</feature>
<dbReference type="eggNOG" id="COG0815">
    <property type="taxonomic scope" value="Bacteria"/>
</dbReference>
<reference evidence="11 12" key="1">
    <citation type="submission" date="2014-04" db="EMBL/GenBank/DDBJ databases">
        <title>Genome sequencing of Vibrio navarrensis strains.</title>
        <authorList>
            <person name="Gladney L.M."/>
            <person name="Katz L.S."/>
            <person name="Marino-Ramirez L."/>
            <person name="Jordan I.K."/>
        </authorList>
    </citation>
    <scope>NUCLEOTIDE SEQUENCE [LARGE SCALE GENOMIC DNA]</scope>
    <source>
        <strain evidence="11 12">ATCC 51183</strain>
    </source>
</reference>
<dbReference type="RefSeq" id="WP_039428756.1">
    <property type="nucleotide sequence ID" value="NZ_CP061845.1"/>
</dbReference>
<comment type="pathway">
    <text evidence="9">Protein modification; lipoprotein biosynthesis (N-acyl transfer).</text>
</comment>
<dbReference type="Proteomes" id="UP000029994">
    <property type="component" value="Unassembled WGS sequence"/>
</dbReference>
<dbReference type="PANTHER" id="PTHR38686:SF1">
    <property type="entry name" value="APOLIPOPROTEIN N-ACYLTRANSFERASE"/>
    <property type="match status" value="1"/>
</dbReference>
<protein>
    <recommendedName>
        <fullName evidence="9">Apolipoprotein N-acyltransferase</fullName>
        <shortName evidence="9">ALP N-acyltransferase</shortName>
        <ecNumber evidence="9">2.3.1.269</ecNumber>
    </recommendedName>
</protein>
<evidence type="ECO:0000313" key="12">
    <source>
        <dbReference type="Proteomes" id="UP000029994"/>
    </source>
</evidence>
<evidence type="ECO:0000259" key="10">
    <source>
        <dbReference type="PROSITE" id="PS50263"/>
    </source>
</evidence>
<evidence type="ECO:0000256" key="6">
    <source>
        <dbReference type="ARBA" id="ARBA00022989"/>
    </source>
</evidence>
<feature type="transmembrane region" description="Helical" evidence="9">
    <location>
        <begin position="89"/>
        <end position="110"/>
    </location>
</feature>
<organism evidence="11 12">
    <name type="scientific">Vibrio navarrensis</name>
    <dbReference type="NCBI Taxonomy" id="29495"/>
    <lineage>
        <taxon>Bacteria</taxon>
        <taxon>Pseudomonadati</taxon>
        <taxon>Pseudomonadota</taxon>
        <taxon>Gammaproteobacteria</taxon>
        <taxon>Vibrionales</taxon>
        <taxon>Vibrionaceae</taxon>
        <taxon>Vibrio</taxon>
    </lineage>
</organism>
<dbReference type="InterPro" id="IPR004563">
    <property type="entry name" value="Apolipo_AcylTrfase"/>
</dbReference>
<comment type="function">
    <text evidence="9">Catalyzes the phospholipid dependent N-acylation of the N-terminal cysteine of apolipoprotein, the last step in lipoprotein maturation.</text>
</comment>
<dbReference type="PANTHER" id="PTHR38686">
    <property type="entry name" value="APOLIPOPROTEIN N-ACYLTRANSFERASE"/>
    <property type="match status" value="1"/>
</dbReference>
<keyword evidence="12" id="KW-1185">Reference proteome</keyword>
<feature type="transmembrane region" description="Helical" evidence="9">
    <location>
        <begin position="193"/>
        <end position="212"/>
    </location>
</feature>
<dbReference type="Gene3D" id="3.60.110.10">
    <property type="entry name" value="Carbon-nitrogen hydrolase"/>
    <property type="match status" value="1"/>
</dbReference>
<evidence type="ECO:0000256" key="1">
    <source>
        <dbReference type="ARBA" id="ARBA00004651"/>
    </source>
</evidence>
<dbReference type="UniPathway" id="UPA00666"/>
<keyword evidence="8 9" id="KW-0012">Acyltransferase</keyword>
<evidence type="ECO:0000256" key="2">
    <source>
        <dbReference type="ARBA" id="ARBA00010065"/>
    </source>
</evidence>
<evidence type="ECO:0000256" key="9">
    <source>
        <dbReference type="HAMAP-Rule" id="MF_01148"/>
    </source>
</evidence>
<dbReference type="PROSITE" id="PS50263">
    <property type="entry name" value="CN_HYDROLASE"/>
    <property type="match status" value="1"/>
</dbReference>
<comment type="subcellular location">
    <subcellularLocation>
        <location evidence="1 9">Cell membrane</location>
        <topology evidence="1 9">Multi-pass membrane protein</topology>
    </subcellularLocation>
</comment>
<comment type="caution">
    <text evidence="11">The sequence shown here is derived from an EMBL/GenBank/DDBJ whole genome shotgun (WGS) entry which is preliminary data.</text>
</comment>
<dbReference type="EMBL" id="JMCG01000001">
    <property type="protein sequence ID" value="KGK10598.1"/>
    <property type="molecule type" value="Genomic_DNA"/>
</dbReference>
<evidence type="ECO:0000256" key="5">
    <source>
        <dbReference type="ARBA" id="ARBA00022692"/>
    </source>
</evidence>
<dbReference type="AlphaFoldDB" id="A0A099LQV5"/>
<dbReference type="NCBIfam" id="TIGR00546">
    <property type="entry name" value="lnt"/>
    <property type="match status" value="1"/>
</dbReference>
<dbReference type="HAMAP" id="MF_01148">
    <property type="entry name" value="Lnt"/>
    <property type="match status" value="1"/>
</dbReference>
<keyword evidence="3 9" id="KW-1003">Cell membrane</keyword>
<accession>A0A099LQV5</accession>
<dbReference type="GO" id="GO:0005886">
    <property type="term" value="C:plasma membrane"/>
    <property type="evidence" value="ECO:0007669"/>
    <property type="project" value="UniProtKB-SubCell"/>
</dbReference>
<comment type="similarity">
    <text evidence="2 9">Belongs to the CN hydrolase family. Apolipoprotein N-acyltransferase subfamily.</text>
</comment>
<feature type="transmembrane region" description="Helical" evidence="9">
    <location>
        <begin position="481"/>
        <end position="500"/>
    </location>
</feature>
<dbReference type="InterPro" id="IPR045378">
    <property type="entry name" value="LNT_N"/>
</dbReference>
<keyword evidence="6 9" id="KW-1133">Transmembrane helix</keyword>
<keyword evidence="5 9" id="KW-0812">Transmembrane</keyword>
<dbReference type="GeneID" id="43682445"/>
<feature type="domain" description="CN hydrolase" evidence="10">
    <location>
        <begin position="225"/>
        <end position="471"/>
    </location>
</feature>
<evidence type="ECO:0000256" key="8">
    <source>
        <dbReference type="ARBA" id="ARBA00023315"/>
    </source>
</evidence>
<dbReference type="GO" id="GO:0042158">
    <property type="term" value="P:lipoprotein biosynthetic process"/>
    <property type="evidence" value="ECO:0007669"/>
    <property type="project" value="UniProtKB-UniRule"/>
</dbReference>
<evidence type="ECO:0000256" key="3">
    <source>
        <dbReference type="ARBA" id="ARBA00022475"/>
    </source>
</evidence>
<dbReference type="CDD" id="cd07571">
    <property type="entry name" value="ALP_N-acyl_transferase"/>
    <property type="match status" value="1"/>
</dbReference>
<dbReference type="GO" id="GO:0016410">
    <property type="term" value="F:N-acyltransferase activity"/>
    <property type="evidence" value="ECO:0007669"/>
    <property type="project" value="UniProtKB-UniRule"/>
</dbReference>
<gene>
    <name evidence="9 11" type="primary">lnt</name>
    <name evidence="11" type="ORF">EA26_04420</name>
</gene>
<dbReference type="STRING" id="29495.EA26_04420"/>
<dbReference type="Pfam" id="PF20154">
    <property type="entry name" value="LNT_N"/>
    <property type="match status" value="1"/>
</dbReference>
<keyword evidence="4 9" id="KW-0808">Transferase</keyword>